<reference evidence="10" key="1">
    <citation type="journal article" date="2013" name="Int. J. Syst. Evol. Microbiol.">
        <title>Polycladomyces abyssicola gen. nov., sp. nov., a thermophilic filamentous bacterium isolated from hemipelagic sediment.</title>
        <authorList>
            <person name="Tsubouchi T."/>
            <person name="Shimane Y."/>
            <person name="Mori K."/>
            <person name="Usui K."/>
            <person name="Hiraki T."/>
            <person name="Tame A."/>
            <person name="Uematsu K."/>
            <person name="Maruyama T."/>
            <person name="Hatada Y."/>
        </authorList>
    </citation>
    <scope>NUCLEOTIDE SEQUENCE</scope>
    <source>
        <strain evidence="10">JIR-001</strain>
    </source>
</reference>
<dbReference type="GO" id="GO:0005886">
    <property type="term" value="C:plasma membrane"/>
    <property type="evidence" value="ECO:0007669"/>
    <property type="project" value="UniProtKB-SubCell"/>
</dbReference>
<dbReference type="PANTHER" id="PTHR36835">
    <property type="entry name" value="CYTOCHROME BO(3) UBIQUINOL OXIDASE SUBUNIT 4"/>
    <property type="match status" value="1"/>
</dbReference>
<gene>
    <name evidence="10" type="ORF">JIR001_10850</name>
</gene>
<evidence type="ECO:0000256" key="8">
    <source>
        <dbReference type="ARBA" id="ARBA00023136"/>
    </source>
</evidence>
<dbReference type="AlphaFoldDB" id="A0A8D5ZMV5"/>
<evidence type="ECO:0000256" key="4">
    <source>
        <dbReference type="ARBA" id="ARBA00022475"/>
    </source>
</evidence>
<evidence type="ECO:0000256" key="3">
    <source>
        <dbReference type="ARBA" id="ARBA00008079"/>
    </source>
</evidence>
<evidence type="ECO:0000256" key="6">
    <source>
        <dbReference type="ARBA" id="ARBA00022989"/>
    </source>
</evidence>
<dbReference type="InterPro" id="IPR005171">
    <property type="entry name" value="Cyt_c_oxidase_su4_prok"/>
</dbReference>
<reference evidence="10" key="2">
    <citation type="journal article" date="2021" name="Microbiol. Resour. Announc.">
        <title>Complete Genome Sequence of Polycladomyces abyssicola JIR-001T, Isolated from Hemipelagic Sediment in Deep Seawater.</title>
        <authorList>
            <person name="Tsubouchi T."/>
            <person name="Kaneko Y."/>
        </authorList>
    </citation>
    <scope>NUCLEOTIDE SEQUENCE</scope>
    <source>
        <strain evidence="10">JIR-001</strain>
    </source>
</reference>
<keyword evidence="5 9" id="KW-0812">Transmembrane</keyword>
<dbReference type="EC" id="1.10.3.-" evidence="9"/>
<dbReference type="InterPro" id="IPR014250">
    <property type="entry name" value="QoxD"/>
</dbReference>
<evidence type="ECO:0000256" key="1">
    <source>
        <dbReference type="ARBA" id="ARBA00000725"/>
    </source>
</evidence>
<evidence type="ECO:0000256" key="7">
    <source>
        <dbReference type="ARBA" id="ARBA00023002"/>
    </source>
</evidence>
<feature type="transmembrane region" description="Helical" evidence="9">
    <location>
        <begin position="48"/>
        <end position="68"/>
    </location>
</feature>
<evidence type="ECO:0000256" key="2">
    <source>
        <dbReference type="ARBA" id="ARBA00004651"/>
    </source>
</evidence>
<comment type="function">
    <text evidence="9">Catalyzes quinol oxidation with the concomitant reduction of oxygen to water.</text>
</comment>
<keyword evidence="7 9" id="KW-0560">Oxidoreductase</keyword>
<dbReference type="GO" id="GO:0042773">
    <property type="term" value="P:ATP synthesis coupled electron transport"/>
    <property type="evidence" value="ECO:0007669"/>
    <property type="project" value="UniProtKB-UniRule"/>
</dbReference>
<name>A0A8D5ZMV5_9BACL</name>
<dbReference type="GO" id="GO:0019646">
    <property type="term" value="P:aerobic electron transport chain"/>
    <property type="evidence" value="ECO:0007669"/>
    <property type="project" value="TreeGrafter"/>
</dbReference>
<evidence type="ECO:0000256" key="9">
    <source>
        <dbReference type="RuleBase" id="RU367153"/>
    </source>
</evidence>
<proteinExistence type="inferred from homology"/>
<evidence type="ECO:0000313" key="10">
    <source>
        <dbReference type="EMBL" id="BCU81302.1"/>
    </source>
</evidence>
<feature type="transmembrane region" description="Helical" evidence="9">
    <location>
        <begin position="80"/>
        <end position="102"/>
    </location>
</feature>
<dbReference type="PANTHER" id="PTHR36835:SF1">
    <property type="entry name" value="CYTOCHROME BO(3) UBIQUINOL OXIDASE SUBUNIT 4"/>
    <property type="match status" value="1"/>
</dbReference>
<comment type="catalytic activity">
    <reaction evidence="1 9">
        <text>2 a quinol + O2 = 2 a quinone + 2 H2O</text>
        <dbReference type="Rhea" id="RHEA:55376"/>
        <dbReference type="ChEBI" id="CHEBI:15377"/>
        <dbReference type="ChEBI" id="CHEBI:15379"/>
        <dbReference type="ChEBI" id="CHEBI:24646"/>
        <dbReference type="ChEBI" id="CHEBI:132124"/>
    </reaction>
</comment>
<dbReference type="EMBL" id="AP024601">
    <property type="protein sequence ID" value="BCU81302.1"/>
    <property type="molecule type" value="Genomic_DNA"/>
</dbReference>
<dbReference type="KEGG" id="pabs:JIR001_10850"/>
<organism evidence="10 11">
    <name type="scientific">Polycladomyces abyssicola</name>
    <dbReference type="NCBI Taxonomy" id="1125966"/>
    <lineage>
        <taxon>Bacteria</taxon>
        <taxon>Bacillati</taxon>
        <taxon>Bacillota</taxon>
        <taxon>Bacilli</taxon>
        <taxon>Bacillales</taxon>
        <taxon>Thermoactinomycetaceae</taxon>
        <taxon>Polycladomyces</taxon>
    </lineage>
</organism>
<dbReference type="Pfam" id="PF03626">
    <property type="entry name" value="COX4_pro"/>
    <property type="match status" value="1"/>
</dbReference>
<dbReference type="InterPro" id="IPR050968">
    <property type="entry name" value="Cytochrome_c_oxidase_bac_sub4"/>
</dbReference>
<keyword evidence="6 9" id="KW-1133">Transmembrane helix</keyword>
<dbReference type="RefSeq" id="WP_212774558.1">
    <property type="nucleotide sequence ID" value="NZ_AP024601.1"/>
</dbReference>
<accession>A0A8D5ZMV5</accession>
<feature type="transmembrane region" description="Helical" evidence="9">
    <location>
        <begin position="21"/>
        <end position="42"/>
    </location>
</feature>
<dbReference type="GO" id="GO:0009319">
    <property type="term" value="C:cytochrome o ubiquinol oxidase complex"/>
    <property type="evidence" value="ECO:0007669"/>
    <property type="project" value="TreeGrafter"/>
</dbReference>
<comment type="subcellular location">
    <subcellularLocation>
        <location evidence="2 9">Cell membrane</location>
        <topology evidence="2 9">Multi-pass membrane protein</topology>
    </subcellularLocation>
</comment>
<comment type="similarity">
    <text evidence="3 9">Belongs to the cytochrome c oxidase bacterial subunit 4 family.</text>
</comment>
<evidence type="ECO:0000256" key="5">
    <source>
        <dbReference type="ARBA" id="ARBA00022692"/>
    </source>
</evidence>
<dbReference type="NCBIfam" id="TIGR02901">
    <property type="entry name" value="QoxD"/>
    <property type="match status" value="1"/>
</dbReference>
<keyword evidence="4 9" id="KW-1003">Cell membrane</keyword>
<dbReference type="GO" id="GO:0009486">
    <property type="term" value="F:cytochrome bo3 ubiquinol oxidase activity"/>
    <property type="evidence" value="ECO:0007669"/>
    <property type="project" value="TreeGrafter"/>
</dbReference>
<dbReference type="GO" id="GO:0016682">
    <property type="term" value="F:oxidoreductase activity, acting on diphenols and related substances as donors, oxygen as acceptor"/>
    <property type="evidence" value="ECO:0007669"/>
    <property type="project" value="UniProtKB-UniRule"/>
</dbReference>
<sequence>MAKEKGNAQTGNGHRETPIKHILGFILSLVLTFAALWVALYAPVTKPVMLTAILVLAVMQFFVQLLMFMHWTEGSGTYQVVTTLYGVFVAVVTVVGSVWIFFGMYGI</sequence>
<dbReference type="Proteomes" id="UP000677436">
    <property type="component" value="Chromosome"/>
</dbReference>
<dbReference type="GO" id="GO:0015078">
    <property type="term" value="F:proton transmembrane transporter activity"/>
    <property type="evidence" value="ECO:0007669"/>
    <property type="project" value="TreeGrafter"/>
</dbReference>
<dbReference type="GO" id="GO:0015990">
    <property type="term" value="P:electron transport coupled proton transport"/>
    <property type="evidence" value="ECO:0007669"/>
    <property type="project" value="TreeGrafter"/>
</dbReference>
<keyword evidence="8 9" id="KW-0472">Membrane</keyword>
<protein>
    <recommendedName>
        <fullName evidence="9">Quinol oxidase subunit 4</fullName>
        <ecNumber evidence="9">1.10.3.-</ecNumber>
    </recommendedName>
</protein>
<keyword evidence="11" id="KW-1185">Reference proteome</keyword>
<evidence type="ECO:0000313" key="11">
    <source>
        <dbReference type="Proteomes" id="UP000677436"/>
    </source>
</evidence>